<keyword evidence="2" id="KW-0175">Coiled coil</keyword>
<keyword evidence="1" id="KW-0238">DNA-binding</keyword>
<dbReference type="EMBL" id="PUFO01000107">
    <property type="protein sequence ID" value="TDG71165.1"/>
    <property type="molecule type" value="Genomic_DNA"/>
</dbReference>
<dbReference type="PANTHER" id="PTHR30204">
    <property type="entry name" value="REDOX-CYCLING DRUG-SENSING TRANSCRIPTIONAL ACTIVATOR SOXR"/>
    <property type="match status" value="1"/>
</dbReference>
<dbReference type="PROSITE" id="PS50937">
    <property type="entry name" value="HTH_MERR_2"/>
    <property type="match status" value="1"/>
</dbReference>
<proteinExistence type="predicted"/>
<dbReference type="OrthoDB" id="9811174at2"/>
<evidence type="ECO:0000313" key="4">
    <source>
        <dbReference type="EMBL" id="TDG71165.1"/>
    </source>
</evidence>
<dbReference type="STRING" id="1122149.FD44_GL000473"/>
<evidence type="ECO:0000259" key="3">
    <source>
        <dbReference type="PROSITE" id="PS50937"/>
    </source>
</evidence>
<accession>A0A4R5ND35</accession>
<evidence type="ECO:0000256" key="2">
    <source>
        <dbReference type="SAM" id="Coils"/>
    </source>
</evidence>
<dbReference type="AlphaFoldDB" id="A0A4R5ND35"/>
<dbReference type="GO" id="GO:0003700">
    <property type="term" value="F:DNA-binding transcription factor activity"/>
    <property type="evidence" value="ECO:0007669"/>
    <property type="project" value="InterPro"/>
</dbReference>
<comment type="caution">
    <text evidence="4">The sequence shown here is derived from an EMBL/GenBank/DDBJ whole genome shotgun (WGS) entry which is preliminary data.</text>
</comment>
<name>A0A4R5ND35_9LACO</name>
<dbReference type="Pfam" id="PF13411">
    <property type="entry name" value="MerR_1"/>
    <property type="match status" value="1"/>
</dbReference>
<sequence length="115" mass="13319">MKIDEVATQYQVSNSTLRYYENEDLLGPVNRVNGIREFKESDLEQLDFIICLKRCGMTISQMKSFMALYQKGDSTATERLTILQKQLQTSRDNLNKLEQSIEHLETKINDVKALV</sequence>
<gene>
    <name evidence="4" type="ORF">C5L31_001852</name>
</gene>
<reference evidence="4 5" key="1">
    <citation type="journal article" date="2019" name="Appl. Microbiol. Biotechnol.">
        <title>Uncovering carbohydrate metabolism through a genotype-phenotype association study of 56 lactic acid bacteria genomes.</title>
        <authorList>
            <person name="Buron-Moles G."/>
            <person name="Chailyan A."/>
            <person name="Dolejs I."/>
            <person name="Forster J."/>
            <person name="Miks M.H."/>
        </authorList>
    </citation>
    <scope>NUCLEOTIDE SEQUENCE [LARGE SCALE GENOMIC DNA]</scope>
    <source>
        <strain evidence="4 5">ATCC 49373</strain>
    </source>
</reference>
<feature type="domain" description="HTH merR-type" evidence="3">
    <location>
        <begin position="1"/>
        <end position="68"/>
    </location>
</feature>
<dbReference type="PANTHER" id="PTHR30204:SF98">
    <property type="entry name" value="HTH-TYPE TRANSCRIPTIONAL REGULATOR ADHR"/>
    <property type="match status" value="1"/>
</dbReference>
<evidence type="ECO:0000256" key="1">
    <source>
        <dbReference type="ARBA" id="ARBA00023125"/>
    </source>
</evidence>
<dbReference type="InterPro" id="IPR000551">
    <property type="entry name" value="MerR-type_HTH_dom"/>
</dbReference>
<feature type="coiled-coil region" evidence="2">
    <location>
        <begin position="80"/>
        <end position="114"/>
    </location>
</feature>
<dbReference type="InterPro" id="IPR009061">
    <property type="entry name" value="DNA-bd_dom_put_sf"/>
</dbReference>
<evidence type="ECO:0000313" key="5">
    <source>
        <dbReference type="Proteomes" id="UP000294854"/>
    </source>
</evidence>
<organism evidence="4 5">
    <name type="scientific">Secundilactobacillus malefermentans</name>
    <dbReference type="NCBI Taxonomy" id="176292"/>
    <lineage>
        <taxon>Bacteria</taxon>
        <taxon>Bacillati</taxon>
        <taxon>Bacillota</taxon>
        <taxon>Bacilli</taxon>
        <taxon>Lactobacillales</taxon>
        <taxon>Lactobacillaceae</taxon>
        <taxon>Secundilactobacillus</taxon>
    </lineage>
</organism>
<keyword evidence="5" id="KW-1185">Reference proteome</keyword>
<dbReference type="Proteomes" id="UP000294854">
    <property type="component" value="Unassembled WGS sequence"/>
</dbReference>
<dbReference type="CDD" id="cd01109">
    <property type="entry name" value="HTH_YyaN"/>
    <property type="match status" value="1"/>
</dbReference>
<protein>
    <recommendedName>
        <fullName evidence="3">HTH merR-type domain-containing protein</fullName>
    </recommendedName>
</protein>
<dbReference type="RefSeq" id="WP_010619502.1">
    <property type="nucleotide sequence ID" value="NZ_CP042371.1"/>
</dbReference>
<dbReference type="Gene3D" id="1.10.1660.10">
    <property type="match status" value="1"/>
</dbReference>
<dbReference type="InterPro" id="IPR047057">
    <property type="entry name" value="MerR_fam"/>
</dbReference>
<dbReference type="SMART" id="SM00422">
    <property type="entry name" value="HTH_MERR"/>
    <property type="match status" value="1"/>
</dbReference>
<dbReference type="SUPFAM" id="SSF46955">
    <property type="entry name" value="Putative DNA-binding domain"/>
    <property type="match status" value="1"/>
</dbReference>
<dbReference type="GO" id="GO:0003677">
    <property type="term" value="F:DNA binding"/>
    <property type="evidence" value="ECO:0007669"/>
    <property type="project" value="UniProtKB-KW"/>
</dbReference>